<dbReference type="PANTHER" id="PTHR31735">
    <property type="entry name" value="VACUOLAR MEMBRANE PROTEIN YPL162C"/>
    <property type="match status" value="1"/>
</dbReference>
<dbReference type="InterPro" id="IPR022127">
    <property type="entry name" value="STIMATE/YPL162C"/>
</dbReference>
<feature type="compositionally biased region" description="Acidic residues" evidence="1">
    <location>
        <begin position="333"/>
        <end position="342"/>
    </location>
</feature>
<name>A0AAJ0H1V8_9PEZI</name>
<feature type="compositionally biased region" description="Polar residues" evidence="1">
    <location>
        <begin position="368"/>
        <end position="381"/>
    </location>
</feature>
<feature type="region of interest" description="Disordered" evidence="1">
    <location>
        <begin position="1"/>
        <end position="24"/>
    </location>
</feature>
<reference evidence="3" key="1">
    <citation type="journal article" date="2023" name="Mol. Phylogenet. Evol.">
        <title>Genome-scale phylogeny and comparative genomics of the fungal order Sordariales.</title>
        <authorList>
            <person name="Hensen N."/>
            <person name="Bonometti L."/>
            <person name="Westerberg I."/>
            <person name="Brannstrom I.O."/>
            <person name="Guillou S."/>
            <person name="Cros-Aarteil S."/>
            <person name="Calhoun S."/>
            <person name="Haridas S."/>
            <person name="Kuo A."/>
            <person name="Mondo S."/>
            <person name="Pangilinan J."/>
            <person name="Riley R."/>
            <person name="LaButti K."/>
            <person name="Andreopoulos B."/>
            <person name="Lipzen A."/>
            <person name="Chen C."/>
            <person name="Yan M."/>
            <person name="Daum C."/>
            <person name="Ng V."/>
            <person name="Clum A."/>
            <person name="Steindorff A."/>
            <person name="Ohm R.A."/>
            <person name="Martin F."/>
            <person name="Silar P."/>
            <person name="Natvig D.O."/>
            <person name="Lalanne C."/>
            <person name="Gautier V."/>
            <person name="Ament-Velasquez S.L."/>
            <person name="Kruys A."/>
            <person name="Hutchinson M.I."/>
            <person name="Powell A.J."/>
            <person name="Barry K."/>
            <person name="Miller A.N."/>
            <person name="Grigoriev I.V."/>
            <person name="Debuchy R."/>
            <person name="Gladieux P."/>
            <person name="Hiltunen Thoren M."/>
            <person name="Johannesson H."/>
        </authorList>
    </citation>
    <scope>NUCLEOTIDE SEQUENCE</scope>
    <source>
        <strain evidence="3">CBS 333.67</strain>
    </source>
</reference>
<dbReference type="RefSeq" id="XP_062725784.1">
    <property type="nucleotide sequence ID" value="XM_062862662.1"/>
</dbReference>
<feature type="transmembrane region" description="Helical" evidence="2">
    <location>
        <begin position="47"/>
        <end position="69"/>
    </location>
</feature>
<evidence type="ECO:0000256" key="2">
    <source>
        <dbReference type="SAM" id="Phobius"/>
    </source>
</evidence>
<dbReference type="GO" id="GO:0016020">
    <property type="term" value="C:membrane"/>
    <property type="evidence" value="ECO:0007669"/>
    <property type="project" value="TreeGrafter"/>
</dbReference>
<dbReference type="EMBL" id="JAUDZG010000001">
    <property type="protein sequence ID" value="KAK3310004.1"/>
    <property type="molecule type" value="Genomic_DNA"/>
</dbReference>
<keyword evidence="2" id="KW-0472">Membrane</keyword>
<gene>
    <name evidence="3" type="ORF">B0T15DRAFT_21004</name>
</gene>
<dbReference type="PANTHER" id="PTHR31735:SF1">
    <property type="entry name" value="VACUOLAR MEMBRANE PROTEIN YPL162C"/>
    <property type="match status" value="1"/>
</dbReference>
<accession>A0AAJ0H1V8</accession>
<dbReference type="AlphaFoldDB" id="A0AAJ0H1V8"/>
<keyword evidence="4" id="KW-1185">Reference proteome</keyword>
<organism evidence="3 4">
    <name type="scientific">Chaetomium strumarium</name>
    <dbReference type="NCBI Taxonomy" id="1170767"/>
    <lineage>
        <taxon>Eukaryota</taxon>
        <taxon>Fungi</taxon>
        <taxon>Dikarya</taxon>
        <taxon>Ascomycota</taxon>
        <taxon>Pezizomycotina</taxon>
        <taxon>Sordariomycetes</taxon>
        <taxon>Sordariomycetidae</taxon>
        <taxon>Sordariales</taxon>
        <taxon>Chaetomiaceae</taxon>
        <taxon>Chaetomium</taxon>
    </lineage>
</organism>
<feature type="transmembrane region" description="Helical" evidence="2">
    <location>
        <begin position="133"/>
        <end position="153"/>
    </location>
</feature>
<evidence type="ECO:0000256" key="1">
    <source>
        <dbReference type="SAM" id="MobiDB-lite"/>
    </source>
</evidence>
<sequence length="394" mass="43034">MDPLSLTSTMSPATTSSWSSTPTPTYAYSSNQGSPIDGPERPNDCRLLGPFAILVQLSLGALALLSLVYKRWRERPQRPIKIWWFDVSKQVVGSVLVHGANVFMSMLTSGKFSLRVDPMPVVAGRIARRAVQVGGMMGMGMGMGMGMSVGLVGRQGPPEGERGGGPGDEEGYVPNPCSFYLLNLAIDTTLGIPILIVIVRVLTRLLAFTPLGKPAESIQSGNYGNPPNALWWLKQSFIYFCGLMGMKFCVLIIFMIFPWLPHVGDWALRWTEGNEKLQIVFVMMLFPLIMNALQYYIIDSYIKKQDALSADGEAGAGAGDTVVYEELAASASEESDEDDDEEEARKRLSARKNRPSRELEYDPAVDGDSQTVIGSNRSGVSSRGALPKELIPPE</sequence>
<feature type="transmembrane region" description="Helical" evidence="2">
    <location>
        <begin position="277"/>
        <end position="298"/>
    </location>
</feature>
<dbReference type="Pfam" id="PF12400">
    <property type="entry name" value="STIMATE"/>
    <property type="match status" value="1"/>
</dbReference>
<proteinExistence type="predicted"/>
<reference evidence="3" key="2">
    <citation type="submission" date="2023-06" db="EMBL/GenBank/DDBJ databases">
        <authorList>
            <consortium name="Lawrence Berkeley National Laboratory"/>
            <person name="Mondo S.J."/>
            <person name="Hensen N."/>
            <person name="Bonometti L."/>
            <person name="Westerberg I."/>
            <person name="Brannstrom I.O."/>
            <person name="Guillou S."/>
            <person name="Cros-Aarteil S."/>
            <person name="Calhoun S."/>
            <person name="Haridas S."/>
            <person name="Kuo A."/>
            <person name="Pangilinan J."/>
            <person name="Riley R."/>
            <person name="Labutti K."/>
            <person name="Andreopoulos B."/>
            <person name="Lipzen A."/>
            <person name="Chen C."/>
            <person name="Yanf M."/>
            <person name="Daum C."/>
            <person name="Ng V."/>
            <person name="Clum A."/>
            <person name="Steindorff A."/>
            <person name="Ohm R."/>
            <person name="Martin F."/>
            <person name="Silar P."/>
            <person name="Natvig D."/>
            <person name="Lalanne C."/>
            <person name="Gautier V."/>
            <person name="Ament-Velasquez S.L."/>
            <person name="Kruys A."/>
            <person name="Hutchinson M.I."/>
            <person name="Powell A.J."/>
            <person name="Barry K."/>
            <person name="Miller A.N."/>
            <person name="Grigoriev I.V."/>
            <person name="Debuchy R."/>
            <person name="Gladieux P."/>
            <person name="Thoren M.H."/>
            <person name="Johannesson H."/>
        </authorList>
    </citation>
    <scope>NUCLEOTIDE SEQUENCE</scope>
    <source>
        <strain evidence="3">CBS 333.67</strain>
    </source>
</reference>
<protein>
    <submittedName>
        <fullName evidence="3">Vacuolar membrane protein-domain-containing protein</fullName>
    </submittedName>
</protein>
<dbReference type="GeneID" id="87881491"/>
<feature type="transmembrane region" description="Helical" evidence="2">
    <location>
        <begin position="237"/>
        <end position="257"/>
    </location>
</feature>
<dbReference type="Proteomes" id="UP001273166">
    <property type="component" value="Unassembled WGS sequence"/>
</dbReference>
<feature type="transmembrane region" description="Helical" evidence="2">
    <location>
        <begin position="179"/>
        <end position="203"/>
    </location>
</feature>
<feature type="region of interest" description="Disordered" evidence="1">
    <location>
        <begin position="329"/>
        <end position="394"/>
    </location>
</feature>
<comment type="caution">
    <text evidence="3">The sequence shown here is derived from an EMBL/GenBank/DDBJ whole genome shotgun (WGS) entry which is preliminary data.</text>
</comment>
<keyword evidence="2" id="KW-1133">Transmembrane helix</keyword>
<evidence type="ECO:0000313" key="3">
    <source>
        <dbReference type="EMBL" id="KAK3310004.1"/>
    </source>
</evidence>
<evidence type="ECO:0000313" key="4">
    <source>
        <dbReference type="Proteomes" id="UP001273166"/>
    </source>
</evidence>
<keyword evidence="2" id="KW-0812">Transmembrane</keyword>